<feature type="compositionally biased region" description="Low complexity" evidence="1">
    <location>
        <begin position="1"/>
        <end position="18"/>
    </location>
</feature>
<sequence>MAAKAAAAAAAAAATAATGSPPVQETFLQDAHSHKPTSPTADAETRKLPPTHSLSPRPSRQCNQEQQQHPRLPTRAAAHPHVHPPFLHDIQSIQIPPVHVHGRPVVRRTTRPQKKAVPSPYSFLPVLPGTTFLLSHAVLVFPI</sequence>
<gene>
    <name evidence="2" type="ORF">Purlil1_3533</name>
</gene>
<feature type="compositionally biased region" description="Polar residues" evidence="1">
    <location>
        <begin position="52"/>
        <end position="69"/>
    </location>
</feature>
<dbReference type="EMBL" id="JAWRVI010000009">
    <property type="protein sequence ID" value="KAK4092280.1"/>
    <property type="molecule type" value="Genomic_DNA"/>
</dbReference>
<evidence type="ECO:0000313" key="2">
    <source>
        <dbReference type="EMBL" id="KAK4092280.1"/>
    </source>
</evidence>
<evidence type="ECO:0000256" key="1">
    <source>
        <dbReference type="SAM" id="MobiDB-lite"/>
    </source>
</evidence>
<organism evidence="2 3">
    <name type="scientific">Purpureocillium lilacinum</name>
    <name type="common">Paecilomyces lilacinus</name>
    <dbReference type="NCBI Taxonomy" id="33203"/>
    <lineage>
        <taxon>Eukaryota</taxon>
        <taxon>Fungi</taxon>
        <taxon>Dikarya</taxon>
        <taxon>Ascomycota</taxon>
        <taxon>Pezizomycotina</taxon>
        <taxon>Sordariomycetes</taxon>
        <taxon>Hypocreomycetidae</taxon>
        <taxon>Hypocreales</taxon>
        <taxon>Ophiocordycipitaceae</taxon>
        <taxon>Purpureocillium</taxon>
    </lineage>
</organism>
<protein>
    <submittedName>
        <fullName evidence="2">Uncharacterized protein</fullName>
    </submittedName>
</protein>
<proteinExistence type="predicted"/>
<accession>A0ABR0C7R9</accession>
<evidence type="ECO:0000313" key="3">
    <source>
        <dbReference type="Proteomes" id="UP001287286"/>
    </source>
</evidence>
<keyword evidence="3" id="KW-1185">Reference proteome</keyword>
<reference evidence="2 3" key="1">
    <citation type="journal article" date="2024" name="Microbiol. Resour. Announc.">
        <title>Genome annotations for the ascomycete fungi Trichoderma harzianum, Trichoderma aggressivum, and Purpureocillium lilacinum.</title>
        <authorList>
            <person name="Beijen E.P.W."/>
            <person name="Ohm R.A."/>
        </authorList>
    </citation>
    <scope>NUCLEOTIDE SEQUENCE [LARGE SCALE GENOMIC DNA]</scope>
    <source>
        <strain evidence="2 3">CBS 150709</strain>
    </source>
</reference>
<dbReference type="Proteomes" id="UP001287286">
    <property type="component" value="Unassembled WGS sequence"/>
</dbReference>
<comment type="caution">
    <text evidence="2">The sequence shown here is derived from an EMBL/GenBank/DDBJ whole genome shotgun (WGS) entry which is preliminary data.</text>
</comment>
<name>A0ABR0C7R9_PURLI</name>
<feature type="region of interest" description="Disordered" evidence="1">
    <location>
        <begin position="1"/>
        <end position="82"/>
    </location>
</feature>